<evidence type="ECO:0000313" key="2">
    <source>
        <dbReference type="EMBL" id="CAF9930453.1"/>
    </source>
</evidence>
<dbReference type="PANTHER" id="PTHR13237:SF9">
    <property type="entry name" value="NEUROGUIDIN"/>
    <property type="match status" value="1"/>
</dbReference>
<name>A0A8H3FT86_9LECA</name>
<accession>A0A8H3FT86</accession>
<feature type="compositionally biased region" description="Basic residues" evidence="1">
    <location>
        <begin position="321"/>
        <end position="331"/>
    </location>
</feature>
<protein>
    <submittedName>
        <fullName evidence="2">Uncharacterized protein</fullName>
    </submittedName>
</protein>
<evidence type="ECO:0000256" key="1">
    <source>
        <dbReference type="SAM" id="MobiDB-lite"/>
    </source>
</evidence>
<gene>
    <name evidence="2" type="ORF">IMSHALPRED_008177</name>
</gene>
<proteinExistence type="predicted"/>
<comment type="caution">
    <text evidence="2">The sequence shown here is derived from an EMBL/GenBank/DDBJ whole genome shotgun (WGS) entry which is preliminary data.</text>
</comment>
<reference evidence="2" key="1">
    <citation type="submission" date="2021-03" db="EMBL/GenBank/DDBJ databases">
        <authorList>
            <person name="Tagirdzhanova G."/>
        </authorList>
    </citation>
    <scope>NUCLEOTIDE SEQUENCE</scope>
</reference>
<dbReference type="InterPro" id="IPR007146">
    <property type="entry name" value="Sas10/Utp3/C1D"/>
</dbReference>
<feature type="compositionally biased region" description="Basic and acidic residues" evidence="1">
    <location>
        <begin position="242"/>
        <end position="267"/>
    </location>
</feature>
<feature type="region of interest" description="Disordered" evidence="1">
    <location>
        <begin position="127"/>
        <end position="331"/>
    </location>
</feature>
<dbReference type="GO" id="GO:0000462">
    <property type="term" value="P:maturation of SSU-rRNA from tricistronic rRNA transcript (SSU-rRNA, 5.8S rRNA, LSU-rRNA)"/>
    <property type="evidence" value="ECO:0007669"/>
    <property type="project" value="TreeGrafter"/>
</dbReference>
<dbReference type="EMBL" id="CAJPDT010000057">
    <property type="protein sequence ID" value="CAF9930453.1"/>
    <property type="molecule type" value="Genomic_DNA"/>
</dbReference>
<dbReference type="Proteomes" id="UP000664534">
    <property type="component" value="Unassembled WGS sequence"/>
</dbReference>
<dbReference type="PANTHER" id="PTHR13237">
    <property type="entry name" value="SOMETHING ABOUT SILENCING PROTEIN 10-RELATED"/>
    <property type="match status" value="1"/>
</dbReference>
<dbReference type="GO" id="GO:0032040">
    <property type="term" value="C:small-subunit processome"/>
    <property type="evidence" value="ECO:0007669"/>
    <property type="project" value="TreeGrafter"/>
</dbReference>
<feature type="compositionally biased region" description="Basic and acidic residues" evidence="1">
    <location>
        <begin position="305"/>
        <end position="320"/>
    </location>
</feature>
<dbReference type="AlphaFoldDB" id="A0A8H3FT86"/>
<evidence type="ECO:0000313" key="3">
    <source>
        <dbReference type="Proteomes" id="UP000664534"/>
    </source>
</evidence>
<sequence>MAAPATLPALLTTLTDSLASATSSLPSITTLAPPADGISLLDTKNELLLSYLQNLVFLIILKLRHQSSPDPPDEPPLNEAVAQKLVELRIYIEKGVRPLEGRLKYQLDKLLLAASDASLAPVANSAANTSSTSELHAAKPDASASDSDAETAPRPAIPDLAHRPNPAAFARPSESRTARQSTSDGLYRPPRITPTALPTTDAASRKRDVKPRKSHTLNAFIREEMDDAPIAEPSIGAGSGLRGREKEREEERRGYEETRLVRLPEEKKKKRDKRGGEGFGEDLAGGLGDFEFEGLKGGGGKRKREKDGMGEGRVGEAWEKRVRKGVGRKRR</sequence>
<keyword evidence="3" id="KW-1185">Reference proteome</keyword>
<organism evidence="2 3">
    <name type="scientific">Imshaugia aleurites</name>
    <dbReference type="NCBI Taxonomy" id="172621"/>
    <lineage>
        <taxon>Eukaryota</taxon>
        <taxon>Fungi</taxon>
        <taxon>Dikarya</taxon>
        <taxon>Ascomycota</taxon>
        <taxon>Pezizomycotina</taxon>
        <taxon>Lecanoromycetes</taxon>
        <taxon>OSLEUM clade</taxon>
        <taxon>Lecanoromycetidae</taxon>
        <taxon>Lecanorales</taxon>
        <taxon>Lecanorineae</taxon>
        <taxon>Parmeliaceae</taxon>
        <taxon>Imshaugia</taxon>
    </lineage>
</organism>
<dbReference type="Pfam" id="PF04000">
    <property type="entry name" value="Sas10_Utp3"/>
    <property type="match status" value="1"/>
</dbReference>
<dbReference type="OrthoDB" id="203440at2759"/>